<evidence type="ECO:0000313" key="2">
    <source>
        <dbReference type="EMBL" id="QJR13073.1"/>
    </source>
</evidence>
<dbReference type="AlphaFoldDB" id="A0A6M4H2X6"/>
<feature type="chain" id="PRO_5027118689" evidence="1">
    <location>
        <begin position="20"/>
        <end position="257"/>
    </location>
</feature>
<reference evidence="2 3" key="1">
    <citation type="submission" date="2020-04" db="EMBL/GenBank/DDBJ databases">
        <title>Usitatibacter rugosus gen. nov., sp. nov. and Usitatibacter palustris sp. nov., novel members of Usitatibacteraceae fam. nov. within the order Nitrosomonadales isolated from soil.</title>
        <authorList>
            <person name="Huber K.J."/>
            <person name="Neumann-Schaal M."/>
            <person name="Geppert A."/>
            <person name="Luckner M."/>
            <person name="Wanner G."/>
            <person name="Overmann J."/>
        </authorList>
    </citation>
    <scope>NUCLEOTIDE SEQUENCE [LARGE SCALE GENOMIC DNA]</scope>
    <source>
        <strain evidence="2 3">0125_3</strain>
    </source>
</reference>
<evidence type="ECO:0000256" key="1">
    <source>
        <dbReference type="SAM" id="SignalP"/>
    </source>
</evidence>
<accession>A0A6M4H2X6</accession>
<keyword evidence="3" id="KW-1185">Reference proteome</keyword>
<name>A0A6M4H2X6_9PROT</name>
<sequence length="257" mass="27667">MRYAFAAWFLALGFTAAAAQSPVAPPVATKVAALSLIGDRLLVVGSTISTGSRIDKNAKTILPLATDEIDVATVLAFEKRANAVRPQLEVVLLRAKDPSIHQLQDDVVAGKRDFRELLSAVAPLARRAGATHLVLFAKSRGETKIDMGDGSIGTGYVDGVGFYVDRWLRKQQTHEGEAEVGILAPFAYFKAVVVDLDGLKIIGEEISHQAKALYPAANVREARDPWDYLSATEKVAALKTLSDQGVDRIAAKVLGRF</sequence>
<dbReference type="EMBL" id="CP053069">
    <property type="protein sequence ID" value="QJR13073.1"/>
    <property type="molecule type" value="Genomic_DNA"/>
</dbReference>
<dbReference type="RefSeq" id="WP_171095836.1">
    <property type="nucleotide sequence ID" value="NZ_CP053069.1"/>
</dbReference>
<dbReference type="KEGG" id="uru:DSM104443_04167"/>
<organism evidence="2 3">
    <name type="scientific">Usitatibacter rugosus</name>
    <dbReference type="NCBI Taxonomy" id="2732067"/>
    <lineage>
        <taxon>Bacteria</taxon>
        <taxon>Pseudomonadati</taxon>
        <taxon>Pseudomonadota</taxon>
        <taxon>Betaproteobacteria</taxon>
        <taxon>Nitrosomonadales</taxon>
        <taxon>Usitatibacteraceae</taxon>
        <taxon>Usitatibacter</taxon>
    </lineage>
</organism>
<proteinExistence type="predicted"/>
<evidence type="ECO:0000313" key="3">
    <source>
        <dbReference type="Proteomes" id="UP000501534"/>
    </source>
</evidence>
<dbReference type="Proteomes" id="UP000501534">
    <property type="component" value="Chromosome"/>
</dbReference>
<gene>
    <name evidence="2" type="ORF">DSM104443_04167</name>
</gene>
<protein>
    <submittedName>
        <fullName evidence="2">Uncharacterized protein</fullName>
    </submittedName>
</protein>
<keyword evidence="1" id="KW-0732">Signal</keyword>
<feature type="signal peptide" evidence="1">
    <location>
        <begin position="1"/>
        <end position="19"/>
    </location>
</feature>